<evidence type="ECO:0000313" key="3">
    <source>
        <dbReference type="Proteomes" id="UP001465976"/>
    </source>
</evidence>
<evidence type="ECO:0000259" key="1">
    <source>
        <dbReference type="Pfam" id="PF05699"/>
    </source>
</evidence>
<feature type="domain" description="HAT C-terminal dimerisation" evidence="1">
    <location>
        <begin position="70"/>
        <end position="138"/>
    </location>
</feature>
<accession>A0ABR3EKJ0</accession>
<sequence>MHPRYKLAYFRKERWPQDWIDAAVNQQKSVINTVRKSRFLLDDDIMEVSSGDAFDDWITGDIITSAAAKNPILWWSSDYPQEDTWSEPLQQMALDILSCPATSCDAERGFSRGGLMVSKRRYALSSTAIRSALCLSYWVKVPGLIPEAAIIKMFNDKGRRLEGRETVQSIIHRAATEEIIEIEGSGESSSGSESG</sequence>
<evidence type="ECO:0000313" key="2">
    <source>
        <dbReference type="EMBL" id="KAL0563406.1"/>
    </source>
</evidence>
<dbReference type="InterPro" id="IPR008906">
    <property type="entry name" value="HATC_C_dom"/>
</dbReference>
<dbReference type="InterPro" id="IPR012337">
    <property type="entry name" value="RNaseH-like_sf"/>
</dbReference>
<proteinExistence type="predicted"/>
<reference evidence="2 3" key="1">
    <citation type="submission" date="2024-02" db="EMBL/GenBank/DDBJ databases">
        <title>A draft genome for the cacao thread blight pathogen Marasmius crinis-equi.</title>
        <authorList>
            <person name="Cohen S.P."/>
            <person name="Baruah I.K."/>
            <person name="Amoako-Attah I."/>
            <person name="Bukari Y."/>
            <person name="Meinhardt L.W."/>
            <person name="Bailey B.A."/>
        </authorList>
    </citation>
    <scope>NUCLEOTIDE SEQUENCE [LARGE SCALE GENOMIC DNA]</scope>
    <source>
        <strain evidence="2 3">GH-76</strain>
    </source>
</reference>
<dbReference type="EMBL" id="JBAHYK010003563">
    <property type="protein sequence ID" value="KAL0563406.1"/>
    <property type="molecule type" value="Genomic_DNA"/>
</dbReference>
<comment type="caution">
    <text evidence="2">The sequence shown here is derived from an EMBL/GenBank/DDBJ whole genome shotgun (WGS) entry which is preliminary data.</text>
</comment>
<dbReference type="SUPFAM" id="SSF53098">
    <property type="entry name" value="Ribonuclease H-like"/>
    <property type="match status" value="1"/>
</dbReference>
<dbReference type="Proteomes" id="UP001465976">
    <property type="component" value="Unassembled WGS sequence"/>
</dbReference>
<keyword evidence="3" id="KW-1185">Reference proteome</keyword>
<organism evidence="2 3">
    <name type="scientific">Marasmius crinis-equi</name>
    <dbReference type="NCBI Taxonomy" id="585013"/>
    <lineage>
        <taxon>Eukaryota</taxon>
        <taxon>Fungi</taxon>
        <taxon>Dikarya</taxon>
        <taxon>Basidiomycota</taxon>
        <taxon>Agaricomycotina</taxon>
        <taxon>Agaricomycetes</taxon>
        <taxon>Agaricomycetidae</taxon>
        <taxon>Agaricales</taxon>
        <taxon>Marasmiineae</taxon>
        <taxon>Marasmiaceae</taxon>
        <taxon>Marasmius</taxon>
    </lineage>
</organism>
<protein>
    <recommendedName>
        <fullName evidence="1">HAT C-terminal dimerisation domain-containing protein</fullName>
    </recommendedName>
</protein>
<gene>
    <name evidence="2" type="ORF">V5O48_018661</name>
</gene>
<name>A0ABR3EKJ0_9AGAR</name>
<dbReference type="Pfam" id="PF05699">
    <property type="entry name" value="Dimer_Tnp_hAT"/>
    <property type="match status" value="1"/>
</dbReference>